<keyword evidence="5" id="KW-0862">Zinc</keyword>
<dbReference type="GO" id="GO:0008270">
    <property type="term" value="F:zinc ion binding"/>
    <property type="evidence" value="ECO:0007669"/>
    <property type="project" value="InterPro"/>
</dbReference>
<dbReference type="Pfam" id="PF00246">
    <property type="entry name" value="Peptidase_M14"/>
    <property type="match status" value="1"/>
</dbReference>
<dbReference type="InterPro" id="IPR000834">
    <property type="entry name" value="Peptidase_M14"/>
</dbReference>
<evidence type="ECO:0000256" key="5">
    <source>
        <dbReference type="ARBA" id="ARBA00022833"/>
    </source>
</evidence>
<evidence type="ECO:0000256" key="3">
    <source>
        <dbReference type="ARBA" id="ARBA00022670"/>
    </source>
</evidence>
<dbReference type="SUPFAM" id="SSF53187">
    <property type="entry name" value="Zn-dependent exopeptidases"/>
    <property type="match status" value="1"/>
</dbReference>
<sequence>MLKKNLMGAVMEWTDITRLNSLIKATEADGTKLEEIGVSGEGRPLYGITIGDSSAPYTVVIIAGCHANEIIGPLAAVSLLHRLTQQPLPTVKFGIVPVADPDSLSRNASELPSKPTLCDLLRLNHCRDLEGYFITDTYPECIAIRQWLQRFARIDAYFSLHSAGVISPGLFFYIGQGVNPSYIEPVANSIATVLPKDLPLLSHDPTGLSQVAFSPGFFELSIANSNGENRKSPGSSLAFVDQHFQPQFMGATELPLAVCPALKNGSLLAIEQYNREFQQTGLAQYPFREIDLTMQLSIMQAFIVSVAQCVTVIHT</sequence>
<dbReference type="GO" id="GO:0004181">
    <property type="term" value="F:metallocarboxypeptidase activity"/>
    <property type="evidence" value="ECO:0007669"/>
    <property type="project" value="InterPro"/>
</dbReference>
<dbReference type="PANTHER" id="PTHR11705">
    <property type="entry name" value="PROTEASE FAMILY M14 CARBOXYPEPTIDASE A,B"/>
    <property type="match status" value="1"/>
</dbReference>
<feature type="domain" description="Peptidase M14" evidence="8">
    <location>
        <begin position="9"/>
        <end position="315"/>
    </location>
</feature>
<dbReference type="GO" id="GO:0005615">
    <property type="term" value="C:extracellular space"/>
    <property type="evidence" value="ECO:0007669"/>
    <property type="project" value="TreeGrafter"/>
</dbReference>
<evidence type="ECO:0000313" key="9">
    <source>
        <dbReference type="EMBL" id="NEZ56376.1"/>
    </source>
</evidence>
<reference evidence="9 10" key="1">
    <citation type="journal article" date="2020" name="Microb. Ecol.">
        <title>Ecogenomics of the Marine Benthic Filamentous Cyanobacterium Adonisia.</title>
        <authorList>
            <person name="Walter J.M."/>
            <person name="Coutinho F.H."/>
            <person name="Leomil L."/>
            <person name="Hargreaves P.I."/>
            <person name="Campeao M.E."/>
            <person name="Vieira V.V."/>
            <person name="Silva B.S."/>
            <person name="Fistarol G.O."/>
            <person name="Salomon P.S."/>
            <person name="Sawabe T."/>
            <person name="Mino S."/>
            <person name="Hosokawa M."/>
            <person name="Miyashita H."/>
            <person name="Maruyama F."/>
            <person name="van Verk M.C."/>
            <person name="Dutilh B.E."/>
            <person name="Thompson C.C."/>
            <person name="Thompson F.L."/>
        </authorList>
    </citation>
    <scope>NUCLEOTIDE SEQUENCE [LARGE SCALE GENOMIC DNA]</scope>
    <source>
        <strain evidence="9 10">CCMR0081</strain>
    </source>
</reference>
<dbReference type="PROSITE" id="PS52035">
    <property type="entry name" value="PEPTIDASE_M14"/>
    <property type="match status" value="1"/>
</dbReference>
<evidence type="ECO:0000256" key="1">
    <source>
        <dbReference type="ARBA" id="ARBA00001947"/>
    </source>
</evidence>
<accession>A0A6M0RJI7</accession>
<comment type="caution">
    <text evidence="7">Lacks conserved residue(s) required for the propagation of feature annotation.</text>
</comment>
<gene>
    <name evidence="9" type="ORF">DXZ20_11970</name>
</gene>
<evidence type="ECO:0000256" key="7">
    <source>
        <dbReference type="PROSITE-ProRule" id="PRU01379"/>
    </source>
</evidence>
<dbReference type="GO" id="GO:0006508">
    <property type="term" value="P:proteolysis"/>
    <property type="evidence" value="ECO:0007669"/>
    <property type="project" value="UniProtKB-KW"/>
</dbReference>
<evidence type="ECO:0000259" key="8">
    <source>
        <dbReference type="PROSITE" id="PS52035"/>
    </source>
</evidence>
<dbReference type="AlphaFoldDB" id="A0A6M0RJI7"/>
<proteinExistence type="inferred from homology"/>
<evidence type="ECO:0000256" key="4">
    <source>
        <dbReference type="ARBA" id="ARBA00022801"/>
    </source>
</evidence>
<name>A0A6M0RJI7_9CYAN</name>
<keyword evidence="10" id="KW-1185">Reference proteome</keyword>
<dbReference type="PANTHER" id="PTHR11705:SF143">
    <property type="entry name" value="SLL0236 PROTEIN"/>
    <property type="match status" value="1"/>
</dbReference>
<evidence type="ECO:0000313" key="10">
    <source>
        <dbReference type="Proteomes" id="UP000481033"/>
    </source>
</evidence>
<keyword evidence="6" id="KW-0482">Metalloprotease</keyword>
<dbReference type="Proteomes" id="UP000481033">
    <property type="component" value="Unassembled WGS sequence"/>
</dbReference>
<comment type="caution">
    <text evidence="9">The sequence shown here is derived from an EMBL/GenBank/DDBJ whole genome shotgun (WGS) entry which is preliminary data.</text>
</comment>
<organism evidence="9 10">
    <name type="scientific">Adonisia turfae CCMR0081</name>
    <dbReference type="NCBI Taxonomy" id="2292702"/>
    <lineage>
        <taxon>Bacteria</taxon>
        <taxon>Bacillati</taxon>
        <taxon>Cyanobacteriota</taxon>
        <taxon>Adonisia</taxon>
        <taxon>Adonisia turfae</taxon>
    </lineage>
</organism>
<evidence type="ECO:0000256" key="6">
    <source>
        <dbReference type="ARBA" id="ARBA00023049"/>
    </source>
</evidence>
<keyword evidence="4" id="KW-0378">Hydrolase</keyword>
<keyword evidence="3" id="KW-0645">Protease</keyword>
<comment type="cofactor">
    <cofactor evidence="1">
        <name>Zn(2+)</name>
        <dbReference type="ChEBI" id="CHEBI:29105"/>
    </cofactor>
</comment>
<evidence type="ECO:0000256" key="2">
    <source>
        <dbReference type="ARBA" id="ARBA00005988"/>
    </source>
</evidence>
<protein>
    <recommendedName>
        <fullName evidence="8">Peptidase M14 domain-containing protein</fullName>
    </recommendedName>
</protein>
<comment type="similarity">
    <text evidence="2 7">Belongs to the peptidase M14 family.</text>
</comment>
<dbReference type="Gene3D" id="3.40.630.10">
    <property type="entry name" value="Zn peptidases"/>
    <property type="match status" value="1"/>
</dbReference>
<dbReference type="EMBL" id="QXHD01000004">
    <property type="protein sequence ID" value="NEZ56376.1"/>
    <property type="molecule type" value="Genomic_DNA"/>
</dbReference>
<dbReference type="RefSeq" id="WP_163698374.1">
    <property type="nucleotide sequence ID" value="NZ_QXHD01000004.1"/>
</dbReference>